<comment type="caution">
    <text evidence="1">The sequence shown here is derived from an EMBL/GenBank/DDBJ whole genome shotgun (WGS) entry which is preliminary data.</text>
</comment>
<accession>A0A4R8R4L7</accession>
<gene>
    <name evidence="1" type="ORF">CCUG63697_04333</name>
</gene>
<organism evidence="1 2">
    <name type="scientific">Mycobacteroides franklinii</name>
    <dbReference type="NCBI Taxonomy" id="948102"/>
    <lineage>
        <taxon>Bacteria</taxon>
        <taxon>Bacillati</taxon>
        <taxon>Actinomycetota</taxon>
        <taxon>Actinomycetes</taxon>
        <taxon>Mycobacteriales</taxon>
        <taxon>Mycobacteriaceae</taxon>
        <taxon>Mycobacteroides</taxon>
    </lineage>
</organism>
<dbReference type="AlphaFoldDB" id="A0A4R8R4L7"/>
<name>A0A4R8R4L7_9MYCO</name>
<dbReference type="EMBL" id="PECC01000029">
    <property type="protein sequence ID" value="TDZ48037.1"/>
    <property type="molecule type" value="Genomic_DNA"/>
</dbReference>
<proteinExistence type="predicted"/>
<dbReference type="Proteomes" id="UP000295165">
    <property type="component" value="Unassembled WGS sequence"/>
</dbReference>
<protein>
    <submittedName>
        <fullName evidence="1">Uncharacterized protein</fullName>
    </submittedName>
</protein>
<keyword evidence="2" id="KW-1185">Reference proteome</keyword>
<evidence type="ECO:0000313" key="2">
    <source>
        <dbReference type="Proteomes" id="UP000295165"/>
    </source>
</evidence>
<reference evidence="1 2" key="1">
    <citation type="journal article" date="2019" name="Sci. Rep.">
        <title>Extended insight into the Mycobacterium chelonae-abscessus complex through whole genome sequencing of Mycobacterium salmoniphilum outbreak and Mycobacterium salmoniphilum-like strains.</title>
        <authorList>
            <person name="Behra P.R.K."/>
            <person name="Das S."/>
            <person name="Pettersson B.M.F."/>
            <person name="Shirreff L."/>
            <person name="DuCote T."/>
            <person name="Jacobsson K.G."/>
            <person name="Ennis D.G."/>
            <person name="Kirsebom L.A."/>
        </authorList>
    </citation>
    <scope>NUCLEOTIDE SEQUENCE [LARGE SCALE GENOMIC DNA]</scope>
    <source>
        <strain evidence="1 2">CCUG 63697</strain>
    </source>
</reference>
<sequence>MTTSTATVTETTTGVTGTPMIIVTTEDPIAGPTTVTTGTGKAP</sequence>
<evidence type="ECO:0000313" key="1">
    <source>
        <dbReference type="EMBL" id="TDZ48037.1"/>
    </source>
</evidence>